<dbReference type="Proteomes" id="UP000006727">
    <property type="component" value="Chromosome 13"/>
</dbReference>
<protein>
    <submittedName>
        <fullName evidence="1 2">Uncharacterized protein</fullName>
    </submittedName>
</protein>
<dbReference type="InParanoid" id="A0A2K1JL67"/>
<organism evidence="1">
    <name type="scientific">Physcomitrium patens</name>
    <name type="common">Spreading-leaved earth moss</name>
    <name type="synonym">Physcomitrella patens</name>
    <dbReference type="NCBI Taxonomy" id="3218"/>
    <lineage>
        <taxon>Eukaryota</taxon>
        <taxon>Viridiplantae</taxon>
        <taxon>Streptophyta</taxon>
        <taxon>Embryophyta</taxon>
        <taxon>Bryophyta</taxon>
        <taxon>Bryophytina</taxon>
        <taxon>Bryopsida</taxon>
        <taxon>Funariidae</taxon>
        <taxon>Funariales</taxon>
        <taxon>Funariaceae</taxon>
        <taxon>Physcomitrium</taxon>
    </lineage>
</organism>
<name>A0A2K1JL67_PHYPA</name>
<reference evidence="2" key="3">
    <citation type="submission" date="2020-12" db="UniProtKB">
        <authorList>
            <consortium name="EnsemblPlants"/>
        </authorList>
    </citation>
    <scope>IDENTIFICATION</scope>
</reference>
<keyword evidence="3" id="KW-1185">Reference proteome</keyword>
<accession>A0A2K1JL67</accession>
<dbReference type="EnsemblPlants" id="Pp3c13_8140V3.1">
    <property type="protein sequence ID" value="PAC:32932583.CDS.1"/>
    <property type="gene ID" value="Pp3c13_8140"/>
</dbReference>
<dbReference type="Gramene" id="Pp3c13_8140V3.1">
    <property type="protein sequence ID" value="PAC:32932583.CDS.1"/>
    <property type="gene ID" value="Pp3c13_8140"/>
</dbReference>
<dbReference type="EMBL" id="ABEU02000013">
    <property type="protein sequence ID" value="PNR42283.1"/>
    <property type="molecule type" value="Genomic_DNA"/>
</dbReference>
<reference evidence="1 3" key="2">
    <citation type="journal article" date="2018" name="Plant J.">
        <title>The Physcomitrella patens chromosome-scale assembly reveals moss genome structure and evolution.</title>
        <authorList>
            <person name="Lang D."/>
            <person name="Ullrich K.K."/>
            <person name="Murat F."/>
            <person name="Fuchs J."/>
            <person name="Jenkins J."/>
            <person name="Haas F.B."/>
            <person name="Piednoel M."/>
            <person name="Gundlach H."/>
            <person name="Van Bel M."/>
            <person name="Meyberg R."/>
            <person name="Vives C."/>
            <person name="Morata J."/>
            <person name="Symeonidi A."/>
            <person name="Hiss M."/>
            <person name="Muchero W."/>
            <person name="Kamisugi Y."/>
            <person name="Saleh O."/>
            <person name="Blanc G."/>
            <person name="Decker E.L."/>
            <person name="van Gessel N."/>
            <person name="Grimwood J."/>
            <person name="Hayes R.D."/>
            <person name="Graham S.W."/>
            <person name="Gunter L.E."/>
            <person name="McDaniel S.F."/>
            <person name="Hoernstein S.N.W."/>
            <person name="Larsson A."/>
            <person name="Li F.W."/>
            <person name="Perroud P.F."/>
            <person name="Phillips J."/>
            <person name="Ranjan P."/>
            <person name="Rokshar D.S."/>
            <person name="Rothfels C.J."/>
            <person name="Schneider L."/>
            <person name="Shu S."/>
            <person name="Stevenson D.W."/>
            <person name="Thummler F."/>
            <person name="Tillich M."/>
            <person name="Villarreal Aguilar J.C."/>
            <person name="Widiez T."/>
            <person name="Wong G.K."/>
            <person name="Wymore A."/>
            <person name="Zhang Y."/>
            <person name="Zimmer A.D."/>
            <person name="Quatrano R.S."/>
            <person name="Mayer K.F.X."/>
            <person name="Goodstein D."/>
            <person name="Casacuberta J.M."/>
            <person name="Vandepoele K."/>
            <person name="Reski R."/>
            <person name="Cuming A.C."/>
            <person name="Tuskan G.A."/>
            <person name="Maumus F."/>
            <person name="Salse J."/>
            <person name="Schmutz J."/>
            <person name="Rensing S.A."/>
        </authorList>
    </citation>
    <scope>NUCLEOTIDE SEQUENCE [LARGE SCALE GENOMIC DNA]</scope>
    <source>
        <strain evidence="2 3">cv. Gransden 2004</strain>
    </source>
</reference>
<gene>
    <name evidence="1" type="ORF">PHYPA_017112</name>
</gene>
<proteinExistence type="predicted"/>
<sequence length="57" mass="6547">MLEQYCFVLLLSLAAVLLRSALWSRLELRLVFLVSSSIVSRCVFRGVKGRKFKARLC</sequence>
<dbReference type="AlphaFoldDB" id="A0A2K1JL67"/>
<reference evidence="1 3" key="1">
    <citation type="journal article" date="2008" name="Science">
        <title>The Physcomitrella genome reveals evolutionary insights into the conquest of land by plants.</title>
        <authorList>
            <person name="Rensing S."/>
            <person name="Lang D."/>
            <person name="Zimmer A."/>
            <person name="Terry A."/>
            <person name="Salamov A."/>
            <person name="Shapiro H."/>
            <person name="Nishiyama T."/>
            <person name="Perroud P.-F."/>
            <person name="Lindquist E."/>
            <person name="Kamisugi Y."/>
            <person name="Tanahashi T."/>
            <person name="Sakakibara K."/>
            <person name="Fujita T."/>
            <person name="Oishi K."/>
            <person name="Shin-I T."/>
            <person name="Kuroki Y."/>
            <person name="Toyoda A."/>
            <person name="Suzuki Y."/>
            <person name="Hashimoto A."/>
            <person name="Yamaguchi K."/>
            <person name="Sugano A."/>
            <person name="Kohara Y."/>
            <person name="Fujiyama A."/>
            <person name="Anterola A."/>
            <person name="Aoki S."/>
            <person name="Ashton N."/>
            <person name="Barbazuk W.B."/>
            <person name="Barker E."/>
            <person name="Bennetzen J."/>
            <person name="Bezanilla M."/>
            <person name="Blankenship R."/>
            <person name="Cho S.H."/>
            <person name="Dutcher S."/>
            <person name="Estelle M."/>
            <person name="Fawcett J.A."/>
            <person name="Gundlach H."/>
            <person name="Hanada K."/>
            <person name="Heyl A."/>
            <person name="Hicks K.A."/>
            <person name="Hugh J."/>
            <person name="Lohr M."/>
            <person name="Mayer K."/>
            <person name="Melkozernov A."/>
            <person name="Murata T."/>
            <person name="Nelson D."/>
            <person name="Pils B."/>
            <person name="Prigge M."/>
            <person name="Reiss B."/>
            <person name="Renner T."/>
            <person name="Rombauts S."/>
            <person name="Rushton P."/>
            <person name="Sanderfoot A."/>
            <person name="Schween G."/>
            <person name="Shiu S.-H."/>
            <person name="Stueber K."/>
            <person name="Theodoulou F.L."/>
            <person name="Tu H."/>
            <person name="Van de Peer Y."/>
            <person name="Verrier P.J."/>
            <person name="Waters E."/>
            <person name="Wood A."/>
            <person name="Yang L."/>
            <person name="Cove D."/>
            <person name="Cuming A."/>
            <person name="Hasebe M."/>
            <person name="Lucas S."/>
            <person name="Mishler D.B."/>
            <person name="Reski R."/>
            <person name="Grigoriev I."/>
            <person name="Quatrano R.S."/>
            <person name="Boore J.L."/>
        </authorList>
    </citation>
    <scope>NUCLEOTIDE SEQUENCE [LARGE SCALE GENOMIC DNA]</scope>
    <source>
        <strain evidence="2 3">cv. Gransden 2004</strain>
    </source>
</reference>
<dbReference type="PaxDb" id="3218-PP1S52_138V6.1"/>
<evidence type="ECO:0000313" key="3">
    <source>
        <dbReference type="Proteomes" id="UP000006727"/>
    </source>
</evidence>
<evidence type="ECO:0000313" key="1">
    <source>
        <dbReference type="EMBL" id="PNR42283.1"/>
    </source>
</evidence>
<evidence type="ECO:0000313" key="2">
    <source>
        <dbReference type="EnsemblPlants" id="PAC:32932583.CDS.1"/>
    </source>
</evidence>